<dbReference type="InterPro" id="IPR052432">
    <property type="entry name" value="PITP/CRAL-TRIO"/>
</dbReference>
<keyword evidence="4" id="KW-1185">Reference proteome</keyword>
<dbReference type="InterPro" id="IPR036273">
    <property type="entry name" value="CRAL/TRIO_N_dom_sf"/>
</dbReference>
<dbReference type="PANTHER" id="PTHR46590:SF1">
    <property type="entry name" value="PHOSPHATIDYLINOSITOL TRANSFER PROTEIN CSR1"/>
    <property type="match status" value="1"/>
</dbReference>
<feature type="region of interest" description="Disordered" evidence="1">
    <location>
        <begin position="40"/>
        <end position="93"/>
    </location>
</feature>
<dbReference type="Proteomes" id="UP000807716">
    <property type="component" value="Unassembled WGS sequence"/>
</dbReference>
<dbReference type="EMBL" id="JAAAJB010000433">
    <property type="protein sequence ID" value="KAG0255958.1"/>
    <property type="molecule type" value="Genomic_DNA"/>
</dbReference>
<dbReference type="PANTHER" id="PTHR46590">
    <property type="entry name" value="PHOSPHATIDYLINOSITOL TRANSFER PROTEIN CSR1-RELATED"/>
    <property type="match status" value="1"/>
</dbReference>
<sequence>MAKGDIPTPPGTGTVGKLTPDQKVLLREMWSQIFDMADHGTVNLPATPSAETDSIASSSKQEPEKKKKSGGWFGTYKGSASPAPSSSSASDNNDTVRVNLADIGLSADQLRPALWNNILGDHPDSLLLRFLRARKWNVANGLNMILKAFKWRLEDDIEEVKANSEDALNEKYRGFRLQMEMGKSFVHGQDNDGRPVVYINVRLHKPADQDAKALEKFTIYVMETGRLMITPPVETACLVFDMTGFSLANMDYNFVKFLVQCFEAYYPESLGVLLIHKAPFVFWGVWKIIEPWLDPVVASKIKFTRSDSELTQYIPANHLPDKYDGGKDKYQYEYIPVAAGENDRMKDTETKERLVDEWKALMWKFEALTREWCDLSKPTNKSTRTESEVEAERDQAAKDLRAAYFRLDPYIRARTLYHRSEHPVLQGDGSSIWTYKN</sequence>
<dbReference type="OrthoDB" id="43460at2759"/>
<dbReference type="CDD" id="cd00170">
    <property type="entry name" value="SEC14"/>
    <property type="match status" value="1"/>
</dbReference>
<feature type="region of interest" description="Disordered" evidence="1">
    <location>
        <begin position="1"/>
        <end position="20"/>
    </location>
</feature>
<dbReference type="InterPro" id="IPR011074">
    <property type="entry name" value="CRAL/TRIO_N_dom"/>
</dbReference>
<gene>
    <name evidence="3" type="ORF">DFQ27_005990</name>
</gene>
<dbReference type="PROSITE" id="PS50191">
    <property type="entry name" value="CRAL_TRIO"/>
    <property type="match status" value="1"/>
</dbReference>
<dbReference type="Gene3D" id="3.40.525.10">
    <property type="entry name" value="CRAL-TRIO lipid binding domain"/>
    <property type="match status" value="1"/>
</dbReference>
<reference evidence="3" key="1">
    <citation type="journal article" date="2020" name="Fungal Divers.">
        <title>Resolving the Mortierellaceae phylogeny through synthesis of multi-gene phylogenetics and phylogenomics.</title>
        <authorList>
            <person name="Vandepol N."/>
            <person name="Liber J."/>
            <person name="Desiro A."/>
            <person name="Na H."/>
            <person name="Kennedy M."/>
            <person name="Barry K."/>
            <person name="Grigoriev I.V."/>
            <person name="Miller A.N."/>
            <person name="O'Donnell K."/>
            <person name="Stajich J.E."/>
            <person name="Bonito G."/>
        </authorList>
    </citation>
    <scope>NUCLEOTIDE SEQUENCE</scope>
    <source>
        <strain evidence="3">BC1065</strain>
    </source>
</reference>
<evidence type="ECO:0000313" key="3">
    <source>
        <dbReference type="EMBL" id="KAG0255958.1"/>
    </source>
</evidence>
<dbReference type="AlphaFoldDB" id="A0A9P6Q0H8"/>
<dbReference type="InterPro" id="IPR001251">
    <property type="entry name" value="CRAL-TRIO_dom"/>
</dbReference>
<feature type="compositionally biased region" description="Low complexity" evidence="1">
    <location>
        <begin position="79"/>
        <end position="90"/>
    </location>
</feature>
<dbReference type="Pfam" id="PF03765">
    <property type="entry name" value="CRAL_TRIO_N"/>
    <property type="match status" value="1"/>
</dbReference>
<dbReference type="SUPFAM" id="SSF52087">
    <property type="entry name" value="CRAL/TRIO domain"/>
    <property type="match status" value="1"/>
</dbReference>
<dbReference type="SMART" id="SM01100">
    <property type="entry name" value="CRAL_TRIO_N"/>
    <property type="match status" value="1"/>
</dbReference>
<feature type="domain" description="CRAL-TRIO" evidence="2">
    <location>
        <begin position="186"/>
        <end position="331"/>
    </location>
</feature>
<dbReference type="SUPFAM" id="SSF46938">
    <property type="entry name" value="CRAL/TRIO N-terminal domain"/>
    <property type="match status" value="1"/>
</dbReference>
<evidence type="ECO:0000259" key="2">
    <source>
        <dbReference type="PROSITE" id="PS50191"/>
    </source>
</evidence>
<evidence type="ECO:0000256" key="1">
    <source>
        <dbReference type="SAM" id="MobiDB-lite"/>
    </source>
</evidence>
<feature type="compositionally biased region" description="Polar residues" evidence="1">
    <location>
        <begin position="44"/>
        <end position="56"/>
    </location>
</feature>
<protein>
    <recommendedName>
        <fullName evidence="2">CRAL-TRIO domain-containing protein</fullName>
    </recommendedName>
</protein>
<dbReference type="Pfam" id="PF00650">
    <property type="entry name" value="CRAL_TRIO"/>
    <property type="match status" value="1"/>
</dbReference>
<accession>A0A9P6Q0H8</accession>
<dbReference type="SMART" id="SM00516">
    <property type="entry name" value="SEC14"/>
    <property type="match status" value="1"/>
</dbReference>
<dbReference type="InterPro" id="IPR036865">
    <property type="entry name" value="CRAL-TRIO_dom_sf"/>
</dbReference>
<organism evidence="3 4">
    <name type="scientific">Actinomortierella ambigua</name>
    <dbReference type="NCBI Taxonomy" id="1343610"/>
    <lineage>
        <taxon>Eukaryota</taxon>
        <taxon>Fungi</taxon>
        <taxon>Fungi incertae sedis</taxon>
        <taxon>Mucoromycota</taxon>
        <taxon>Mortierellomycotina</taxon>
        <taxon>Mortierellomycetes</taxon>
        <taxon>Mortierellales</taxon>
        <taxon>Mortierellaceae</taxon>
        <taxon>Actinomortierella</taxon>
    </lineage>
</organism>
<proteinExistence type="predicted"/>
<name>A0A9P6Q0H8_9FUNG</name>
<comment type="caution">
    <text evidence="3">The sequence shown here is derived from an EMBL/GenBank/DDBJ whole genome shotgun (WGS) entry which is preliminary data.</text>
</comment>
<evidence type="ECO:0000313" key="4">
    <source>
        <dbReference type="Proteomes" id="UP000807716"/>
    </source>
</evidence>